<dbReference type="Proteomes" id="UP000313359">
    <property type="component" value="Unassembled WGS sequence"/>
</dbReference>
<dbReference type="AlphaFoldDB" id="A0A5C2RKV4"/>
<evidence type="ECO:0000313" key="1">
    <source>
        <dbReference type="EMBL" id="RPD52173.1"/>
    </source>
</evidence>
<organism evidence="1 2">
    <name type="scientific">Lentinus tigrinus ALCF2SS1-6</name>
    <dbReference type="NCBI Taxonomy" id="1328759"/>
    <lineage>
        <taxon>Eukaryota</taxon>
        <taxon>Fungi</taxon>
        <taxon>Dikarya</taxon>
        <taxon>Basidiomycota</taxon>
        <taxon>Agaricomycotina</taxon>
        <taxon>Agaricomycetes</taxon>
        <taxon>Polyporales</taxon>
        <taxon>Polyporaceae</taxon>
        <taxon>Lentinus</taxon>
    </lineage>
</organism>
<dbReference type="OrthoDB" id="3261690at2759"/>
<name>A0A5C2RKV4_9APHY</name>
<sequence>MNYPNEHLPACYVGVADLHALSMPLVEARATDDLVLLHLAGRYCDQGEWKRVVMDPIRGAYRPSAKQSEFSWNFQSLLGFSKTIPLKIDIEFNLLPTVGEHLSKHLHVPAPLYARRQDGTVPAPHEIAHVCVGQWAERVRVLMMFPKISDAAGPVELKTQDLRDLYELGCLPTVEEVLPPSDWGRPAYGRYDDACQARMNASGQAAHPPVIIPQAQLCWFADTLRAKLADHPRLSEPFFMIEINGPAMYLDTDINEIQEAYEEWLDVIDFAAAGSLDDWYGDIGYEVSDDGFVLQWRTDGHRKMLAALLPSDAENAVNSIMARWEQYHVLETNHLFGLAGFTATPGPLGAQDGVHCISAFAQEHVIPMMVGRHAGTPHAASELAPGSMPQLLEAVDKLAAAFADCASGQDPQDVTARLELRVDVRRVMDVIGRVRMACVQRSIVLIPTASWW</sequence>
<proteinExistence type="predicted"/>
<dbReference type="EMBL" id="ML122402">
    <property type="protein sequence ID" value="RPD52173.1"/>
    <property type="molecule type" value="Genomic_DNA"/>
</dbReference>
<reference evidence="1" key="1">
    <citation type="journal article" date="2018" name="Genome Biol. Evol.">
        <title>Genomics and development of Lentinus tigrinus, a white-rot wood-decaying mushroom with dimorphic fruiting bodies.</title>
        <authorList>
            <person name="Wu B."/>
            <person name="Xu Z."/>
            <person name="Knudson A."/>
            <person name="Carlson A."/>
            <person name="Chen N."/>
            <person name="Kovaka S."/>
            <person name="LaButti K."/>
            <person name="Lipzen A."/>
            <person name="Pennachio C."/>
            <person name="Riley R."/>
            <person name="Schakwitz W."/>
            <person name="Umezawa K."/>
            <person name="Ohm R.A."/>
            <person name="Grigoriev I.V."/>
            <person name="Nagy L.G."/>
            <person name="Gibbons J."/>
            <person name="Hibbett D."/>
        </authorList>
    </citation>
    <scope>NUCLEOTIDE SEQUENCE [LARGE SCALE GENOMIC DNA]</scope>
    <source>
        <strain evidence="1">ALCF2SS1-6</strain>
    </source>
</reference>
<gene>
    <name evidence="1" type="ORF">L227DRAFT_618024</name>
</gene>
<accession>A0A5C2RKV4</accession>
<keyword evidence="2" id="KW-1185">Reference proteome</keyword>
<evidence type="ECO:0000313" key="2">
    <source>
        <dbReference type="Proteomes" id="UP000313359"/>
    </source>
</evidence>
<protein>
    <submittedName>
        <fullName evidence="1">Uncharacterized protein</fullName>
    </submittedName>
</protein>